<name>A0ABY6YUE0_9ACTN</name>
<sequence>MHPYQLTLADASRAIAAKELSPIELTESVLARAAHVEEDVSAFATLTPEAALRAAARAQAEIAAGSHRGPLHGIPAAVKDIFDTAGTRTAAGSRVHANRIPDADSAVVAALKEAGAVPVGKTHTHEFAYGTITPATHNPWATDRVAGGSSGGSAAAVASGGATAAIGGDTGGSIRIPAALCGAVGLKPTHGLVPRHGAIPLSWTLDHVGPITRTVEDAALVLDAVAGHDLRDPTTLRVPVEDRTRGIGTNLTGLRIGVPGNYFFDRIEPDVEQAVRSAVETLAGLGAELVGVEIPLAESVHAAQWGIMVPEAAAYHQDTLWRSPEYYGPDVRVLLEAGGNSYLPPSICARSGCAL</sequence>
<protein>
    <submittedName>
        <fullName evidence="2">Amidase</fullName>
    </submittedName>
</protein>
<dbReference type="InterPro" id="IPR036928">
    <property type="entry name" value="AS_sf"/>
</dbReference>
<evidence type="ECO:0000259" key="1">
    <source>
        <dbReference type="Pfam" id="PF01425"/>
    </source>
</evidence>
<evidence type="ECO:0000313" key="3">
    <source>
        <dbReference type="Proteomes" id="UP001156498"/>
    </source>
</evidence>
<dbReference type="PROSITE" id="PS00571">
    <property type="entry name" value="AMIDASES"/>
    <property type="match status" value="1"/>
</dbReference>
<dbReference type="RefSeq" id="WP_267949495.1">
    <property type="nucleotide sequence ID" value="NZ_CP113264.1"/>
</dbReference>
<reference evidence="2 3" key="1">
    <citation type="journal article" date="2013" name="Int. J. Syst. Evol. Microbiol.">
        <title>Description of Streptomonospora sediminis sp. nov. and Streptomonospora nanhaiensis sp. nov., and reclassification of Nocardiopsis arabia Hozzein &amp; Goodfellow 2008 as Streptomonospora arabica comb. nov. and emended description of the genus Streptomonospora.</title>
        <authorList>
            <person name="Zhang D.F."/>
            <person name="Pan H.Q."/>
            <person name="He J."/>
            <person name="Zhang X.M."/>
            <person name="Zhang Y.G."/>
            <person name="Klenk H.P."/>
            <person name="Hu J.C."/>
            <person name="Li W.J."/>
        </authorList>
    </citation>
    <scope>NUCLEOTIDE SEQUENCE [LARGE SCALE GENOMIC DNA]</scope>
    <source>
        <strain evidence="2 3">12A09</strain>
    </source>
</reference>
<keyword evidence="3" id="KW-1185">Reference proteome</keyword>
<dbReference type="Pfam" id="PF01425">
    <property type="entry name" value="Amidase"/>
    <property type="match status" value="1"/>
</dbReference>
<accession>A0ABY6YUE0</accession>
<dbReference type="Gene3D" id="3.90.1300.10">
    <property type="entry name" value="Amidase signature (AS) domain"/>
    <property type="match status" value="1"/>
</dbReference>
<dbReference type="InterPro" id="IPR023631">
    <property type="entry name" value="Amidase_dom"/>
</dbReference>
<organism evidence="2 3">
    <name type="scientific">Streptomonospora nanhaiensis</name>
    <dbReference type="NCBI Taxonomy" id="1323731"/>
    <lineage>
        <taxon>Bacteria</taxon>
        <taxon>Bacillati</taxon>
        <taxon>Actinomycetota</taxon>
        <taxon>Actinomycetes</taxon>
        <taxon>Streptosporangiales</taxon>
        <taxon>Nocardiopsidaceae</taxon>
        <taxon>Streptomonospora</taxon>
    </lineage>
</organism>
<feature type="domain" description="Amidase" evidence="1">
    <location>
        <begin position="24"/>
        <end position="317"/>
    </location>
</feature>
<dbReference type="InterPro" id="IPR000120">
    <property type="entry name" value="Amidase"/>
</dbReference>
<dbReference type="SUPFAM" id="SSF75304">
    <property type="entry name" value="Amidase signature (AS) enzymes"/>
    <property type="match status" value="1"/>
</dbReference>
<evidence type="ECO:0000313" key="2">
    <source>
        <dbReference type="EMBL" id="WAE75726.1"/>
    </source>
</evidence>
<dbReference type="PANTHER" id="PTHR11895:SF176">
    <property type="entry name" value="AMIDASE AMID-RELATED"/>
    <property type="match status" value="1"/>
</dbReference>
<dbReference type="InterPro" id="IPR020556">
    <property type="entry name" value="Amidase_CS"/>
</dbReference>
<dbReference type="PANTHER" id="PTHR11895">
    <property type="entry name" value="TRANSAMIDASE"/>
    <property type="match status" value="1"/>
</dbReference>
<proteinExistence type="predicted"/>
<dbReference type="EMBL" id="CP113264">
    <property type="protein sequence ID" value="WAE75726.1"/>
    <property type="molecule type" value="Genomic_DNA"/>
</dbReference>
<dbReference type="Proteomes" id="UP001156498">
    <property type="component" value="Chromosome"/>
</dbReference>
<gene>
    <name evidence="2" type="ORF">OUQ99_11895</name>
</gene>